<keyword evidence="4 6" id="KW-0418">Kinase</keyword>
<name>A0A2K1QLF3_9PEZI</name>
<evidence type="ECO:0000256" key="5">
    <source>
        <dbReference type="ARBA" id="ARBA00022840"/>
    </source>
</evidence>
<dbReference type="GO" id="GO:0006006">
    <property type="term" value="P:glucose metabolic process"/>
    <property type="evidence" value="ECO:0007669"/>
    <property type="project" value="TreeGrafter"/>
</dbReference>
<reference evidence="10 11" key="1">
    <citation type="submission" date="2017-06" db="EMBL/GenBank/DDBJ databases">
        <title>Draft genome sequence of a variant of Elsinoe murrayae.</title>
        <authorList>
            <person name="Cheng Q."/>
        </authorList>
    </citation>
    <scope>NUCLEOTIDE SEQUENCE [LARGE SCALE GENOMIC DNA]</scope>
    <source>
        <strain evidence="10 11">CQ-2017a</strain>
    </source>
</reference>
<feature type="domain" description="Hexokinase C-terminal" evidence="9">
    <location>
        <begin position="216"/>
        <end position="506"/>
    </location>
</feature>
<dbReference type="Gene3D" id="3.40.367.20">
    <property type="match status" value="1"/>
</dbReference>
<protein>
    <recommendedName>
        <fullName evidence="6">Phosphotransferase</fullName>
        <ecNumber evidence="6">2.7.1.-</ecNumber>
    </recommendedName>
</protein>
<comment type="similarity">
    <text evidence="1 6">Belongs to the hexokinase family.</text>
</comment>
<keyword evidence="6" id="KW-0324">Glycolysis</keyword>
<evidence type="ECO:0000256" key="1">
    <source>
        <dbReference type="ARBA" id="ARBA00009225"/>
    </source>
</evidence>
<gene>
    <name evidence="10" type="ORF">CAC42_4244</name>
</gene>
<feature type="domain" description="Hexokinase N-terminal" evidence="8">
    <location>
        <begin position="15"/>
        <end position="210"/>
    </location>
</feature>
<evidence type="ECO:0000259" key="8">
    <source>
        <dbReference type="Pfam" id="PF00349"/>
    </source>
</evidence>
<dbReference type="EC" id="2.7.1.-" evidence="6"/>
<dbReference type="InterPro" id="IPR022673">
    <property type="entry name" value="Hexokinase_C"/>
</dbReference>
<dbReference type="PRINTS" id="PR00475">
    <property type="entry name" value="HEXOKINASE"/>
</dbReference>
<comment type="caution">
    <text evidence="10">The sequence shown here is derived from an EMBL/GenBank/DDBJ whole genome shotgun (WGS) entry which is preliminary data.</text>
</comment>
<dbReference type="GO" id="GO:0006013">
    <property type="term" value="P:mannose metabolic process"/>
    <property type="evidence" value="ECO:0007669"/>
    <property type="project" value="TreeGrafter"/>
</dbReference>
<dbReference type="InParanoid" id="A0A2K1QLF3"/>
<evidence type="ECO:0000256" key="2">
    <source>
        <dbReference type="ARBA" id="ARBA00022679"/>
    </source>
</evidence>
<dbReference type="InterPro" id="IPR043129">
    <property type="entry name" value="ATPase_NBD"/>
</dbReference>
<dbReference type="GO" id="GO:0005524">
    <property type="term" value="F:ATP binding"/>
    <property type="evidence" value="ECO:0007669"/>
    <property type="project" value="UniProtKB-UniRule"/>
</dbReference>
<evidence type="ECO:0000256" key="7">
    <source>
        <dbReference type="SAM" id="MobiDB-lite"/>
    </source>
</evidence>
<dbReference type="GO" id="GO:0006096">
    <property type="term" value="P:glycolytic process"/>
    <property type="evidence" value="ECO:0007669"/>
    <property type="project" value="UniProtKB-UniPathway"/>
</dbReference>
<dbReference type="InterPro" id="IPR022672">
    <property type="entry name" value="Hexokinase_N"/>
</dbReference>
<dbReference type="GO" id="GO:0001678">
    <property type="term" value="P:intracellular glucose homeostasis"/>
    <property type="evidence" value="ECO:0007669"/>
    <property type="project" value="InterPro"/>
</dbReference>
<dbReference type="SUPFAM" id="SSF53067">
    <property type="entry name" value="Actin-like ATPase domain"/>
    <property type="match status" value="2"/>
</dbReference>
<evidence type="ECO:0000259" key="9">
    <source>
        <dbReference type="Pfam" id="PF03727"/>
    </source>
</evidence>
<dbReference type="InterPro" id="IPR001312">
    <property type="entry name" value="Hexokinase"/>
</dbReference>
<organism evidence="10 11">
    <name type="scientific">Sphaceloma murrayae</name>
    <dbReference type="NCBI Taxonomy" id="2082308"/>
    <lineage>
        <taxon>Eukaryota</taxon>
        <taxon>Fungi</taxon>
        <taxon>Dikarya</taxon>
        <taxon>Ascomycota</taxon>
        <taxon>Pezizomycotina</taxon>
        <taxon>Dothideomycetes</taxon>
        <taxon>Dothideomycetidae</taxon>
        <taxon>Myriangiales</taxon>
        <taxon>Elsinoaceae</taxon>
        <taxon>Sphaceloma</taxon>
    </lineage>
</organism>
<dbReference type="GO" id="GO:0005536">
    <property type="term" value="F:D-glucose binding"/>
    <property type="evidence" value="ECO:0007669"/>
    <property type="project" value="InterPro"/>
</dbReference>
<dbReference type="GO" id="GO:0019158">
    <property type="term" value="F:mannokinase activity"/>
    <property type="evidence" value="ECO:0007669"/>
    <property type="project" value="TreeGrafter"/>
</dbReference>
<dbReference type="CDD" id="cd24000">
    <property type="entry name" value="ASKHA_NBD_HK"/>
    <property type="match status" value="1"/>
</dbReference>
<evidence type="ECO:0000256" key="3">
    <source>
        <dbReference type="ARBA" id="ARBA00022741"/>
    </source>
</evidence>
<dbReference type="Gene3D" id="3.30.420.40">
    <property type="match status" value="1"/>
</dbReference>
<dbReference type="EMBL" id="NKHZ01000068">
    <property type="protein sequence ID" value="PNS15792.1"/>
    <property type="molecule type" value="Genomic_DNA"/>
</dbReference>
<proteinExistence type="inferred from homology"/>
<dbReference type="GO" id="GO:0005829">
    <property type="term" value="C:cytosol"/>
    <property type="evidence" value="ECO:0007669"/>
    <property type="project" value="TreeGrafter"/>
</dbReference>
<dbReference type="OrthoDB" id="419537at2759"/>
<keyword evidence="2 6" id="KW-0808">Transferase</keyword>
<evidence type="ECO:0000313" key="10">
    <source>
        <dbReference type="EMBL" id="PNS15792.1"/>
    </source>
</evidence>
<evidence type="ECO:0000313" key="11">
    <source>
        <dbReference type="Proteomes" id="UP000243797"/>
    </source>
</evidence>
<feature type="region of interest" description="Disordered" evidence="7">
    <location>
        <begin position="403"/>
        <end position="422"/>
    </location>
</feature>
<dbReference type="Proteomes" id="UP000243797">
    <property type="component" value="Unassembled WGS sequence"/>
</dbReference>
<dbReference type="Pfam" id="PF03727">
    <property type="entry name" value="Hexokinase_2"/>
    <property type="match status" value="1"/>
</dbReference>
<keyword evidence="11" id="KW-1185">Reference proteome</keyword>
<keyword evidence="3 6" id="KW-0547">Nucleotide-binding</keyword>
<dbReference type="GO" id="GO:0004340">
    <property type="term" value="F:glucokinase activity"/>
    <property type="evidence" value="ECO:0007669"/>
    <property type="project" value="TreeGrafter"/>
</dbReference>
<evidence type="ECO:0000256" key="6">
    <source>
        <dbReference type="RuleBase" id="RU362007"/>
    </source>
</evidence>
<dbReference type="Pfam" id="PF00349">
    <property type="entry name" value="Hexokinase_1"/>
    <property type="match status" value="1"/>
</dbReference>
<dbReference type="UniPathway" id="UPA00109">
    <property type="reaction ID" value="UER00180"/>
</dbReference>
<dbReference type="AlphaFoldDB" id="A0A2K1QLF3"/>
<dbReference type="PROSITE" id="PS51748">
    <property type="entry name" value="HEXOKINASE_2"/>
    <property type="match status" value="1"/>
</dbReference>
<dbReference type="STRING" id="2082308.A0A2K1QLF3"/>
<dbReference type="PANTHER" id="PTHR19443:SF24">
    <property type="entry name" value="PHOSPHOTRANSFERASE"/>
    <property type="match status" value="1"/>
</dbReference>
<keyword evidence="5 6" id="KW-0067">ATP-binding</keyword>
<evidence type="ECO:0000256" key="4">
    <source>
        <dbReference type="ARBA" id="ARBA00022777"/>
    </source>
</evidence>
<accession>A0A2K1QLF3</accession>
<dbReference type="GO" id="GO:0008865">
    <property type="term" value="F:fructokinase activity"/>
    <property type="evidence" value="ECO:0007669"/>
    <property type="project" value="TreeGrafter"/>
</dbReference>
<dbReference type="PANTHER" id="PTHR19443">
    <property type="entry name" value="HEXOKINASE"/>
    <property type="match status" value="1"/>
</dbReference>
<dbReference type="GO" id="GO:0005739">
    <property type="term" value="C:mitochondrion"/>
    <property type="evidence" value="ECO:0007669"/>
    <property type="project" value="TreeGrafter"/>
</dbReference>
<sequence>MEEYLSGVRQAFTSHLSPSALKALSSQLQQDFHTKLKSSDISFLPSFHHTLPTGSERGTFLALDVGGSNFRLALISLNTRSHPTEDAQTRVLHTLTFPITASVRTLRGHAFFTWMSQRIAEMLSSAPSITASFTASHPLQMGLAWSFPIHSTSQRSGYLLDMGKGFSATIGVQGQDLGDLIMRPCLEAGLPVHLATVVNDGSASLLSQAYRQPTTRMSLILGTGTNSSVYLPISALDKAKFGSRPEAWWRHAQRVCVNTELSMHGRNVWPMTRWDRELDRAHERPGFQPFEHFVGGRYLGEIVRLVLVDAVAEVGLFDGIVPEGLEKAYGLDSGVLAALEAETGFEDAKRDFGHVAGLQRGLTRREAELVREVAALVSGRAAAYEAAAVHALWEMRGRAEGTEKSRLANGASDGAQQEGRVSGATGDGICQLSRDELKVTIACNGSILDKYPGFRAKCQRYIDQLTSLSVEEMRKEGWDGEEGGRLVELSMARESSMFGAAVAAACCADEEG</sequence>